<reference evidence="2" key="1">
    <citation type="submission" date="2021-06" db="EMBL/GenBank/DDBJ databases">
        <authorList>
            <person name="Kallberg Y."/>
            <person name="Tangrot J."/>
            <person name="Rosling A."/>
        </authorList>
    </citation>
    <scope>NUCLEOTIDE SEQUENCE</scope>
    <source>
        <strain evidence="2">MA453B</strain>
    </source>
</reference>
<proteinExistence type="predicted"/>
<gene>
    <name evidence="2" type="ORF">DERYTH_LOCUS11599</name>
</gene>
<dbReference type="AlphaFoldDB" id="A0A9N9EJK8"/>
<dbReference type="EMBL" id="CAJVPY010007250">
    <property type="protein sequence ID" value="CAG8677517.1"/>
    <property type="molecule type" value="Genomic_DNA"/>
</dbReference>
<sequence>MSRAGGKPKHHLSEHFIVLDEKVNCTNKAAVCKYCIEYYGHQQALLTSKVTNVVNSCLAHLHKSKKILSKRIRQENDDNESIQSFTSNSSSNTNLELKITSSSIRQLNNKDQQIFNILLLHMTVSNGELHHAHQLAKLSKVEKQYNNIIITRSNQTNELIQDYSQETVDDLDSESKNDKSDDDDIENEDTMHKVINEWIEMLDNEKTEDKEYSDIEATISL</sequence>
<protein>
    <submittedName>
        <fullName evidence="2">23167_t:CDS:1</fullName>
    </submittedName>
</protein>
<name>A0A9N9EJK8_9GLOM</name>
<feature type="region of interest" description="Disordered" evidence="1">
    <location>
        <begin position="167"/>
        <end position="189"/>
    </location>
</feature>
<organism evidence="2 3">
    <name type="scientific">Dentiscutata erythropus</name>
    <dbReference type="NCBI Taxonomy" id="1348616"/>
    <lineage>
        <taxon>Eukaryota</taxon>
        <taxon>Fungi</taxon>
        <taxon>Fungi incertae sedis</taxon>
        <taxon>Mucoromycota</taxon>
        <taxon>Glomeromycotina</taxon>
        <taxon>Glomeromycetes</taxon>
        <taxon>Diversisporales</taxon>
        <taxon>Gigasporaceae</taxon>
        <taxon>Dentiscutata</taxon>
    </lineage>
</organism>
<evidence type="ECO:0000256" key="1">
    <source>
        <dbReference type="SAM" id="MobiDB-lite"/>
    </source>
</evidence>
<comment type="caution">
    <text evidence="2">The sequence shown here is derived from an EMBL/GenBank/DDBJ whole genome shotgun (WGS) entry which is preliminary data.</text>
</comment>
<accession>A0A9N9EJK8</accession>
<dbReference type="Proteomes" id="UP000789405">
    <property type="component" value="Unassembled WGS sequence"/>
</dbReference>
<keyword evidence="3" id="KW-1185">Reference proteome</keyword>
<evidence type="ECO:0000313" key="2">
    <source>
        <dbReference type="EMBL" id="CAG8677517.1"/>
    </source>
</evidence>
<evidence type="ECO:0000313" key="3">
    <source>
        <dbReference type="Proteomes" id="UP000789405"/>
    </source>
</evidence>
<dbReference type="OrthoDB" id="2448727at2759"/>